<reference evidence="2" key="1">
    <citation type="submission" date="2019-01" db="EMBL/GenBank/DDBJ databases">
        <title>Anaerobic oxidation of ethane by archaea from a marine hydrocarbon seep.</title>
        <authorList>
            <person name="Musat F."/>
        </authorList>
    </citation>
    <scope>NUCLEOTIDE SEQUENCE [LARGE SCALE GENOMIC DNA]</scope>
</reference>
<evidence type="ECO:0000313" key="2">
    <source>
        <dbReference type="Proteomes" id="UP000291831"/>
    </source>
</evidence>
<name>A0A8B3S084_9EURY</name>
<dbReference type="EMBL" id="RPGO01000033">
    <property type="protein sequence ID" value="RZB28912.1"/>
    <property type="molecule type" value="Genomic_DNA"/>
</dbReference>
<accession>A0A8B3S084</accession>
<proteinExistence type="predicted"/>
<protein>
    <submittedName>
        <fullName evidence="1">Uncharacterized protein</fullName>
    </submittedName>
</protein>
<comment type="caution">
    <text evidence="1">The sequence shown here is derived from an EMBL/GenBank/DDBJ whole genome shotgun (WGS) entry which is preliminary data.</text>
</comment>
<dbReference type="AlphaFoldDB" id="A0A8B3S084"/>
<evidence type="ECO:0000313" key="1">
    <source>
        <dbReference type="EMBL" id="RZB28912.1"/>
    </source>
</evidence>
<organism evidence="1 2">
    <name type="scientific">Candidatus Argoarchaeum ethanivorans</name>
    <dbReference type="NCBI Taxonomy" id="2608793"/>
    <lineage>
        <taxon>Archaea</taxon>
        <taxon>Methanobacteriati</taxon>
        <taxon>Methanobacteriota</taxon>
        <taxon>Stenosarchaea group</taxon>
        <taxon>Methanomicrobia</taxon>
        <taxon>Methanosarcinales</taxon>
        <taxon>Methanosarcinales incertae sedis</taxon>
        <taxon>GOM Arc I cluster</taxon>
        <taxon>Candidatus Argoarchaeum</taxon>
    </lineage>
</organism>
<gene>
    <name evidence="1" type="ORF">AEth_01516</name>
</gene>
<dbReference type="Proteomes" id="UP000291831">
    <property type="component" value="Unassembled WGS sequence"/>
</dbReference>
<sequence>MGGKSKKLGVNLNNSQGTEIGHVWNYKKTEIYVHVNNKTIGKIINPLDTLDFKETKR</sequence>